<dbReference type="SUPFAM" id="SSF52540">
    <property type="entry name" value="P-loop containing nucleoside triphosphate hydrolases"/>
    <property type="match status" value="1"/>
</dbReference>
<feature type="domain" description="ABC transporter" evidence="10">
    <location>
        <begin position="374"/>
        <end position="591"/>
    </location>
</feature>
<evidence type="ECO:0000259" key="11">
    <source>
        <dbReference type="PROSITE" id="PS50929"/>
    </source>
</evidence>
<comment type="caution">
    <text evidence="12">The sequence shown here is derived from an EMBL/GenBank/DDBJ whole genome shotgun (WGS) entry which is preliminary data.</text>
</comment>
<evidence type="ECO:0000313" key="12">
    <source>
        <dbReference type="EMBL" id="KTD58897.1"/>
    </source>
</evidence>
<evidence type="ECO:0000259" key="10">
    <source>
        <dbReference type="PROSITE" id="PS50893"/>
    </source>
</evidence>
<dbReference type="InterPro" id="IPR003439">
    <property type="entry name" value="ABC_transporter-like_ATP-bd"/>
</dbReference>
<evidence type="ECO:0000256" key="4">
    <source>
        <dbReference type="ARBA" id="ARBA00022741"/>
    </source>
</evidence>
<keyword evidence="4" id="KW-0547">Nucleotide-binding</keyword>
<keyword evidence="13" id="KW-1185">Reference proteome</keyword>
<dbReference type="GO" id="GO:0016887">
    <property type="term" value="F:ATP hydrolysis activity"/>
    <property type="evidence" value="ECO:0007669"/>
    <property type="project" value="InterPro"/>
</dbReference>
<dbReference type="OrthoDB" id="9810134at2"/>
<keyword evidence="6 9" id="KW-1133">Transmembrane helix</keyword>
<evidence type="ECO:0000256" key="5">
    <source>
        <dbReference type="ARBA" id="ARBA00022840"/>
    </source>
</evidence>
<dbReference type="AlphaFoldDB" id="A0A0W0YPW1"/>
<evidence type="ECO:0000256" key="2">
    <source>
        <dbReference type="ARBA" id="ARBA00022448"/>
    </source>
</evidence>
<dbReference type="PROSITE" id="PS50893">
    <property type="entry name" value="ABC_TRANSPORTER_2"/>
    <property type="match status" value="1"/>
</dbReference>
<dbReference type="GO" id="GO:0140359">
    <property type="term" value="F:ABC-type transporter activity"/>
    <property type="evidence" value="ECO:0007669"/>
    <property type="project" value="InterPro"/>
</dbReference>
<gene>
    <name evidence="12" type="ORF">Lsha_2115</name>
</gene>
<name>A0A0W0YPW1_9GAMM</name>
<keyword evidence="5" id="KW-0067">ATP-binding</keyword>
<reference evidence="12 13" key="1">
    <citation type="submission" date="2015-11" db="EMBL/GenBank/DDBJ databases">
        <title>Genomic analysis of 38 Legionella species identifies large and diverse effector repertoires.</title>
        <authorList>
            <person name="Burstein D."/>
            <person name="Amaro F."/>
            <person name="Zusman T."/>
            <person name="Lifshitz Z."/>
            <person name="Cohen O."/>
            <person name="Gilbert J.A."/>
            <person name="Pupko T."/>
            <person name="Shuman H.A."/>
            <person name="Segal G."/>
        </authorList>
    </citation>
    <scope>NUCLEOTIDE SEQUENCE [LARGE SCALE GENOMIC DNA]</scope>
    <source>
        <strain evidence="12 13">ATCC 49655</strain>
    </source>
</reference>
<dbReference type="GO" id="GO:0005886">
    <property type="term" value="C:plasma membrane"/>
    <property type="evidence" value="ECO:0007669"/>
    <property type="project" value="UniProtKB-SubCell"/>
</dbReference>
<dbReference type="Gene3D" id="3.40.50.300">
    <property type="entry name" value="P-loop containing nucleotide triphosphate hydrolases"/>
    <property type="match status" value="1"/>
</dbReference>
<comment type="subcellular location">
    <subcellularLocation>
        <location evidence="1">Cell membrane</location>
        <topology evidence="1">Multi-pass membrane protein</topology>
    </subcellularLocation>
</comment>
<dbReference type="Pfam" id="PF00005">
    <property type="entry name" value="ABC_tran"/>
    <property type="match status" value="1"/>
</dbReference>
<dbReference type="RefSeq" id="WP_018576322.1">
    <property type="nucleotide sequence ID" value="NZ_KB892385.1"/>
</dbReference>
<dbReference type="PANTHER" id="PTHR11384:SF59">
    <property type="entry name" value="LYSOSOMAL COBALAMIN TRANSPORTER ABCD4"/>
    <property type="match status" value="1"/>
</dbReference>
<evidence type="ECO:0000256" key="3">
    <source>
        <dbReference type="ARBA" id="ARBA00022692"/>
    </source>
</evidence>
<dbReference type="EMBL" id="LNYW01000054">
    <property type="protein sequence ID" value="KTD58897.1"/>
    <property type="molecule type" value="Genomic_DNA"/>
</dbReference>
<feature type="coiled-coil region" evidence="8">
    <location>
        <begin position="218"/>
        <end position="272"/>
    </location>
</feature>
<keyword evidence="7 9" id="KW-0472">Membrane</keyword>
<dbReference type="GO" id="GO:0005524">
    <property type="term" value="F:ATP binding"/>
    <property type="evidence" value="ECO:0007669"/>
    <property type="project" value="UniProtKB-KW"/>
</dbReference>
<evidence type="ECO:0000256" key="1">
    <source>
        <dbReference type="ARBA" id="ARBA00004651"/>
    </source>
</evidence>
<dbReference type="eggNOG" id="COG4178">
    <property type="taxonomic scope" value="Bacteria"/>
</dbReference>
<proteinExistence type="predicted"/>
<feature type="transmembrane region" description="Helical" evidence="9">
    <location>
        <begin position="282"/>
        <end position="300"/>
    </location>
</feature>
<protein>
    <submittedName>
        <fullName evidence="12">ABC transporter</fullName>
    </submittedName>
</protein>
<dbReference type="InterPro" id="IPR027417">
    <property type="entry name" value="P-loop_NTPase"/>
</dbReference>
<feature type="transmembrane region" description="Helical" evidence="9">
    <location>
        <begin position="66"/>
        <end position="87"/>
    </location>
</feature>
<feature type="domain" description="ABC transmembrane type-1" evidence="11">
    <location>
        <begin position="31"/>
        <end position="324"/>
    </location>
</feature>
<dbReference type="InterPro" id="IPR050835">
    <property type="entry name" value="ABC_transporter_sub-D"/>
</dbReference>
<feature type="transmembrane region" description="Helical" evidence="9">
    <location>
        <begin position="159"/>
        <end position="184"/>
    </location>
</feature>
<dbReference type="SUPFAM" id="SSF90123">
    <property type="entry name" value="ABC transporter transmembrane region"/>
    <property type="match status" value="1"/>
</dbReference>
<evidence type="ECO:0000313" key="13">
    <source>
        <dbReference type="Proteomes" id="UP000054600"/>
    </source>
</evidence>
<organism evidence="12 13">
    <name type="scientific">Legionella shakespearei DSM 23087</name>
    <dbReference type="NCBI Taxonomy" id="1122169"/>
    <lineage>
        <taxon>Bacteria</taxon>
        <taxon>Pseudomonadati</taxon>
        <taxon>Pseudomonadota</taxon>
        <taxon>Gammaproteobacteria</taxon>
        <taxon>Legionellales</taxon>
        <taxon>Legionellaceae</taxon>
        <taxon>Legionella</taxon>
    </lineage>
</organism>
<keyword evidence="3 9" id="KW-0812">Transmembrane</keyword>
<dbReference type="STRING" id="1122169.Lsha_2115"/>
<keyword evidence="2" id="KW-0813">Transport</keyword>
<dbReference type="PROSITE" id="PS50929">
    <property type="entry name" value="ABC_TM1F"/>
    <property type="match status" value="1"/>
</dbReference>
<dbReference type="PATRIC" id="fig|1122169.6.peg.2424"/>
<dbReference type="CDD" id="cd03223">
    <property type="entry name" value="ABCD_peroxisomal_ALDP"/>
    <property type="match status" value="1"/>
</dbReference>
<dbReference type="Proteomes" id="UP000054600">
    <property type="component" value="Unassembled WGS sequence"/>
</dbReference>
<keyword evidence="8" id="KW-0175">Coiled coil</keyword>
<evidence type="ECO:0000256" key="6">
    <source>
        <dbReference type="ARBA" id="ARBA00022989"/>
    </source>
</evidence>
<evidence type="ECO:0000256" key="8">
    <source>
        <dbReference type="SAM" id="Coils"/>
    </source>
</evidence>
<dbReference type="InterPro" id="IPR003593">
    <property type="entry name" value="AAA+_ATPase"/>
</dbReference>
<dbReference type="InterPro" id="IPR011527">
    <property type="entry name" value="ABC1_TM_dom"/>
</dbReference>
<dbReference type="Gene3D" id="1.20.1560.10">
    <property type="entry name" value="ABC transporter type 1, transmembrane domain"/>
    <property type="match status" value="1"/>
</dbReference>
<dbReference type="Pfam" id="PF06472">
    <property type="entry name" value="ABC_membrane_2"/>
    <property type="match status" value="1"/>
</dbReference>
<accession>A0A0W0YPW1</accession>
<feature type="transmembrane region" description="Helical" evidence="9">
    <location>
        <begin position="191"/>
        <end position="210"/>
    </location>
</feature>
<feature type="transmembrane region" description="Helical" evidence="9">
    <location>
        <begin position="28"/>
        <end position="54"/>
    </location>
</feature>
<dbReference type="PANTHER" id="PTHR11384">
    <property type="entry name" value="ATP-BINDING CASSETTE, SUB-FAMILY D MEMBER"/>
    <property type="match status" value="1"/>
</dbReference>
<evidence type="ECO:0000256" key="7">
    <source>
        <dbReference type="ARBA" id="ARBA00023136"/>
    </source>
</evidence>
<sequence>MSKTEVKTSWQKNLSLVNDYFVNSDEKLIAWLLLIGVVFSVVGLVVLMSVFAWWSAGFWVVLTAKALTPFLISMGQFSLLVSAYVGVNVLKNYLIGKLSILWRNWLTKKIMDELFGSENNYLDLKRFSSEIDNIAQRIQEDVKVFVDSTLKLGSDFLNAALTLVAFTGTLWVVGGALAFTVLGLNIVIPGYLVWTALLVAAGATVITHFIGKSLPDTNKEAERAEADFRLDLAQLNHEAENIAEEHAENYYKASLENKIQDVRDTADKKLDTQIKLTAFQSFYSQISGILPTVLAAPLYFSGMIDIGRLMQIGISFSSVNSSLSCFVGAYEGLSTYKASIERISELRNTFVKDGLPVNSKAIIRKERNKDWINIKRLNVVLPQAASTGYVMRNLNLKLKAGEHVLIKGNSDLGKSTLFKVISGTWGYGDGKVSLPEGKSLYFLPQRPTLPYDTLKAVLAYPEPVDTYTEEQYIDALHAVGRMNHLTTRLNEKKSWSELSPEQQQRIAFARALLKKPDWLFLDEATSNLDEASEEHVYKTIMQLKNTTIVSIGHRSTVEKHHSRVVFFRANEEKEIVVEEKALSGENGGYRLS</sequence>
<dbReference type="InterPro" id="IPR036640">
    <property type="entry name" value="ABC1_TM_sf"/>
</dbReference>
<dbReference type="SMART" id="SM00382">
    <property type="entry name" value="AAA"/>
    <property type="match status" value="1"/>
</dbReference>
<evidence type="ECO:0000256" key="9">
    <source>
        <dbReference type="SAM" id="Phobius"/>
    </source>
</evidence>